<evidence type="ECO:0000256" key="1">
    <source>
        <dbReference type="ARBA" id="ARBA00023015"/>
    </source>
</evidence>
<evidence type="ECO:0000259" key="4">
    <source>
        <dbReference type="PROSITE" id="PS01124"/>
    </source>
</evidence>
<dbReference type="SMART" id="SM00342">
    <property type="entry name" value="HTH_ARAC"/>
    <property type="match status" value="1"/>
</dbReference>
<dbReference type="RefSeq" id="WP_073118863.1">
    <property type="nucleotide sequence ID" value="NZ_BMEN01000002.1"/>
</dbReference>
<feature type="domain" description="HTH araC/xylS-type" evidence="4">
    <location>
        <begin position="194"/>
        <end position="299"/>
    </location>
</feature>
<dbReference type="Pfam" id="PF12833">
    <property type="entry name" value="HTH_18"/>
    <property type="match status" value="1"/>
</dbReference>
<keyword evidence="2" id="KW-0238">DNA-binding</keyword>
<dbReference type="InterPro" id="IPR009057">
    <property type="entry name" value="Homeodomain-like_sf"/>
</dbReference>
<dbReference type="EMBL" id="FQXQ01000002">
    <property type="protein sequence ID" value="SHH56485.1"/>
    <property type="molecule type" value="Genomic_DNA"/>
</dbReference>
<dbReference type="Proteomes" id="UP000184109">
    <property type="component" value="Unassembled WGS sequence"/>
</dbReference>
<keyword evidence="3" id="KW-0804">Transcription</keyword>
<gene>
    <name evidence="5" type="ORF">SAMN05444281_0958</name>
</gene>
<evidence type="ECO:0000313" key="6">
    <source>
        <dbReference type="Proteomes" id="UP000184109"/>
    </source>
</evidence>
<dbReference type="GO" id="GO:0043565">
    <property type="term" value="F:sequence-specific DNA binding"/>
    <property type="evidence" value="ECO:0007669"/>
    <property type="project" value="InterPro"/>
</dbReference>
<evidence type="ECO:0000256" key="3">
    <source>
        <dbReference type="ARBA" id="ARBA00023163"/>
    </source>
</evidence>
<keyword evidence="6" id="KW-1185">Reference proteome</keyword>
<evidence type="ECO:0000256" key="2">
    <source>
        <dbReference type="ARBA" id="ARBA00023125"/>
    </source>
</evidence>
<accession>A0A1M5U074</accession>
<evidence type="ECO:0000313" key="5">
    <source>
        <dbReference type="EMBL" id="SHH56485.1"/>
    </source>
</evidence>
<dbReference type="Gene3D" id="1.10.10.60">
    <property type="entry name" value="Homeodomain-like"/>
    <property type="match status" value="2"/>
</dbReference>
<dbReference type="PROSITE" id="PS01124">
    <property type="entry name" value="HTH_ARAC_FAMILY_2"/>
    <property type="match status" value="1"/>
</dbReference>
<dbReference type="OrthoDB" id="2585681at2"/>
<reference evidence="6" key="1">
    <citation type="submission" date="2016-11" db="EMBL/GenBank/DDBJ databases">
        <authorList>
            <person name="Varghese N."/>
            <person name="Submissions S."/>
        </authorList>
    </citation>
    <scope>NUCLEOTIDE SEQUENCE [LARGE SCALE GENOMIC DNA]</scope>
    <source>
        <strain evidence="6">DSM 100572</strain>
    </source>
</reference>
<organism evidence="5 6">
    <name type="scientific">Wenyingzhuangia marina</name>
    <dbReference type="NCBI Taxonomy" id="1195760"/>
    <lineage>
        <taxon>Bacteria</taxon>
        <taxon>Pseudomonadati</taxon>
        <taxon>Bacteroidota</taxon>
        <taxon>Flavobacteriia</taxon>
        <taxon>Flavobacteriales</taxon>
        <taxon>Flavobacteriaceae</taxon>
        <taxon>Wenyingzhuangia</taxon>
    </lineage>
</organism>
<dbReference type="PANTHER" id="PTHR43280">
    <property type="entry name" value="ARAC-FAMILY TRANSCRIPTIONAL REGULATOR"/>
    <property type="match status" value="1"/>
</dbReference>
<proteinExistence type="predicted"/>
<dbReference type="PANTHER" id="PTHR43280:SF32">
    <property type="entry name" value="TRANSCRIPTIONAL REGULATORY PROTEIN"/>
    <property type="match status" value="1"/>
</dbReference>
<keyword evidence="1" id="KW-0805">Transcription regulation</keyword>
<dbReference type="AlphaFoldDB" id="A0A1M5U074"/>
<dbReference type="SUPFAM" id="SSF46689">
    <property type="entry name" value="Homeodomain-like"/>
    <property type="match status" value="1"/>
</dbReference>
<protein>
    <submittedName>
        <fullName evidence="5">Transcriptional regulator, AraC family</fullName>
    </submittedName>
</protein>
<dbReference type="InterPro" id="IPR018060">
    <property type="entry name" value="HTH_AraC"/>
</dbReference>
<dbReference type="GO" id="GO:0003700">
    <property type="term" value="F:DNA-binding transcription factor activity"/>
    <property type="evidence" value="ECO:0007669"/>
    <property type="project" value="InterPro"/>
</dbReference>
<name>A0A1M5U074_9FLAO</name>
<dbReference type="STRING" id="1195760.SAMN05444281_0958"/>
<sequence length="302" mass="34926">MSSKTLHYKSVSYFLQKLKYSSPVFKDFAVIHLENLHTPSELIDLKVTCEFYCIMFNKASSNLGYGGLEYYLNAGALSFVAPNQIIEGKENTNSKQGWVLCFSPKFLKNHSLLEQLHQYPFFAYDFNTALAVNKTDEVQMNLAINRIVDECNQRDFLSQDIICSELELLLKHCLRIASKNNYLATNHLNNDVISSIEKLLEDYFIKELQLTLGLPKINYLSEQLHLSNKYLSSIVHQITGIKTTDYINQFAINKSKLQLLNSNKTVQEIAFETGFSQPHYYTKLFKKYNEITPKAYRNLHQQ</sequence>